<reference evidence="3" key="1">
    <citation type="submission" date="2017-10" db="EMBL/GenBank/DDBJ databases">
        <title>Draft genome sequences of strains TRE 1, TRE 9, TRE H and TRI 7, isolated from tamarins, belonging to four potential novel Bifidobacterium species.</title>
        <authorList>
            <person name="Mattarelli P."/>
            <person name="Modesto M."/>
            <person name="Puglisi E."/>
            <person name="Morelli L."/>
            <person name="Bonetti A."/>
            <person name="Spezio C."/>
            <person name="Sandri C."/>
        </authorList>
    </citation>
    <scope>NUCLEOTIDE SEQUENCE [LARGE SCALE GENOMIC DNA]</scope>
    <source>
        <strain evidence="3">TREH</strain>
    </source>
</reference>
<keyword evidence="1" id="KW-0472">Membrane</keyword>
<evidence type="ECO:0000256" key="1">
    <source>
        <dbReference type="SAM" id="Phobius"/>
    </source>
</evidence>
<keyword evidence="1" id="KW-1133">Transmembrane helix</keyword>
<evidence type="ECO:0000313" key="2">
    <source>
        <dbReference type="EMBL" id="PJM78142.1"/>
    </source>
</evidence>
<proteinExistence type="predicted"/>
<accession>A0A2M9HMV0</accession>
<sequence>MRFWCAVLLAIAVLIWPRPIAVAVRMTAADNAQHTSRQPHSDIATNDPASHAAHIGIASMLTALIARMNSGGTLIEAAEEQYGSRFATHELTEARLRRLCERVKLPDETPKQVTRIAQSMYAASQVSSRLGCRASPCLEVTLTAYRQMRLLQNLTTQALAVPKATVALLSALPIVTILLGELLGARPLEFLLDQTRGLVCLLLGACCYAAGLLWVCALLRERA</sequence>
<name>A0A2M9HMV0_9BIFI</name>
<dbReference type="EMBL" id="PEBJ01000001">
    <property type="protein sequence ID" value="PJM78142.1"/>
    <property type="molecule type" value="Genomic_DNA"/>
</dbReference>
<dbReference type="OrthoDB" id="3239585at2"/>
<comment type="caution">
    <text evidence="2">The sequence shown here is derived from an EMBL/GenBank/DDBJ whole genome shotgun (WGS) entry which is preliminary data.</text>
</comment>
<dbReference type="RefSeq" id="WP_100493718.1">
    <property type="nucleotide sequence ID" value="NZ_PEBJ01000001.1"/>
</dbReference>
<feature type="transmembrane region" description="Helical" evidence="1">
    <location>
        <begin position="197"/>
        <end position="220"/>
    </location>
</feature>
<gene>
    <name evidence="2" type="ORF">CSQ86_00820</name>
</gene>
<feature type="transmembrane region" description="Helical" evidence="1">
    <location>
        <begin position="164"/>
        <end position="185"/>
    </location>
</feature>
<dbReference type="AlphaFoldDB" id="A0A2M9HMV0"/>
<protein>
    <submittedName>
        <fullName evidence="2">Pilus assembly protein</fullName>
    </submittedName>
</protein>
<keyword evidence="1" id="KW-0812">Transmembrane</keyword>
<organism evidence="2 3">
    <name type="scientific">Bifidobacterium felsineum</name>
    <dbReference type="NCBI Taxonomy" id="2045440"/>
    <lineage>
        <taxon>Bacteria</taxon>
        <taxon>Bacillati</taxon>
        <taxon>Actinomycetota</taxon>
        <taxon>Actinomycetes</taxon>
        <taxon>Bifidobacteriales</taxon>
        <taxon>Bifidobacteriaceae</taxon>
        <taxon>Bifidobacterium</taxon>
    </lineage>
</organism>
<keyword evidence="3" id="KW-1185">Reference proteome</keyword>
<evidence type="ECO:0000313" key="3">
    <source>
        <dbReference type="Proteomes" id="UP000229239"/>
    </source>
</evidence>
<dbReference type="Proteomes" id="UP000229239">
    <property type="component" value="Unassembled WGS sequence"/>
</dbReference>